<comment type="caution">
    <text evidence="1">The sequence shown here is derived from an EMBL/GenBank/DDBJ whole genome shotgun (WGS) entry which is preliminary data.</text>
</comment>
<keyword evidence="2" id="KW-1185">Reference proteome</keyword>
<accession>A1ZCD8</accession>
<name>A1ZCD8_MICM2</name>
<organism evidence="1 2">
    <name type="scientific">Microscilla marina ATCC 23134</name>
    <dbReference type="NCBI Taxonomy" id="313606"/>
    <lineage>
        <taxon>Bacteria</taxon>
        <taxon>Pseudomonadati</taxon>
        <taxon>Bacteroidota</taxon>
        <taxon>Cytophagia</taxon>
        <taxon>Cytophagales</taxon>
        <taxon>Microscillaceae</taxon>
        <taxon>Microscilla</taxon>
    </lineage>
</organism>
<evidence type="ECO:0000313" key="1">
    <source>
        <dbReference type="EMBL" id="EAY31940.1"/>
    </source>
</evidence>
<dbReference type="EMBL" id="AAWS01000001">
    <property type="protein sequence ID" value="EAY31940.1"/>
    <property type="molecule type" value="Genomic_DNA"/>
</dbReference>
<protein>
    <submittedName>
        <fullName evidence="1">Uncharacterized protein</fullName>
    </submittedName>
</protein>
<proteinExistence type="predicted"/>
<sequence length="37" mass="4168">MYLCQVSNSDKHTTGLEKNKMILGLLNLSQMFLLIAV</sequence>
<evidence type="ECO:0000313" key="2">
    <source>
        <dbReference type="Proteomes" id="UP000004095"/>
    </source>
</evidence>
<gene>
    <name evidence="1" type="ORF">M23134_01969</name>
</gene>
<reference evidence="1 2" key="1">
    <citation type="submission" date="2007-01" db="EMBL/GenBank/DDBJ databases">
        <authorList>
            <person name="Haygood M."/>
            <person name="Podell S."/>
            <person name="Anderson C."/>
            <person name="Hopkinson B."/>
            <person name="Roe K."/>
            <person name="Barbeau K."/>
            <person name="Gaasterland T."/>
            <person name="Ferriera S."/>
            <person name="Johnson J."/>
            <person name="Kravitz S."/>
            <person name="Beeson K."/>
            <person name="Sutton G."/>
            <person name="Rogers Y.-H."/>
            <person name="Friedman R."/>
            <person name="Frazier M."/>
            <person name="Venter J.C."/>
        </authorList>
    </citation>
    <scope>NUCLEOTIDE SEQUENCE [LARGE SCALE GENOMIC DNA]</scope>
    <source>
        <strain evidence="1 2">ATCC 23134</strain>
    </source>
</reference>
<dbReference type="AlphaFoldDB" id="A1ZCD8"/>
<dbReference type="Proteomes" id="UP000004095">
    <property type="component" value="Unassembled WGS sequence"/>
</dbReference>